<dbReference type="InterPro" id="IPR008984">
    <property type="entry name" value="SMAD_FHA_dom_sf"/>
</dbReference>
<evidence type="ECO:0000256" key="5">
    <source>
        <dbReference type="ARBA" id="ARBA00023242"/>
    </source>
</evidence>
<proteinExistence type="predicted"/>
<dbReference type="Pfam" id="PF08645">
    <property type="entry name" value="PNK3P"/>
    <property type="match status" value="1"/>
</dbReference>
<dbReference type="Gene3D" id="3.40.50.300">
    <property type="entry name" value="P-loop containing nucleotide triphosphate hydrolases"/>
    <property type="match status" value="1"/>
</dbReference>
<dbReference type="GO" id="GO:0003690">
    <property type="term" value="F:double-stranded DNA binding"/>
    <property type="evidence" value="ECO:0007669"/>
    <property type="project" value="TreeGrafter"/>
</dbReference>
<dbReference type="PANTHER" id="PTHR12083">
    <property type="entry name" value="BIFUNCTIONAL POLYNUCLEOTIDE PHOSPHATASE/KINASE"/>
    <property type="match status" value="1"/>
</dbReference>
<evidence type="ECO:0000313" key="7">
    <source>
        <dbReference type="EMBL" id="CDW58618.1"/>
    </source>
</evidence>
<dbReference type="NCBIfam" id="TIGR01664">
    <property type="entry name" value="DNA-3'-Pase"/>
    <property type="match status" value="1"/>
</dbReference>
<dbReference type="InterPro" id="IPR013954">
    <property type="entry name" value="PNK3P"/>
</dbReference>
<keyword evidence="4" id="KW-0234">DNA repair</keyword>
<evidence type="ECO:0000256" key="1">
    <source>
        <dbReference type="ARBA" id="ARBA00004123"/>
    </source>
</evidence>
<evidence type="ECO:0000313" key="8">
    <source>
        <dbReference type="Proteomes" id="UP000030665"/>
    </source>
</evidence>
<comment type="subcellular location">
    <subcellularLocation>
        <location evidence="1">Nucleus</location>
    </subcellularLocation>
</comment>
<keyword evidence="3" id="KW-0378">Hydrolase</keyword>
<evidence type="ECO:0000259" key="6">
    <source>
        <dbReference type="Pfam" id="PF17913"/>
    </source>
</evidence>
<dbReference type="Pfam" id="PF13671">
    <property type="entry name" value="AAA_33"/>
    <property type="match status" value="1"/>
</dbReference>
<dbReference type="GO" id="GO:0005634">
    <property type="term" value="C:nucleus"/>
    <property type="evidence" value="ECO:0007669"/>
    <property type="project" value="UniProtKB-SubCell"/>
</dbReference>
<dbReference type="Gene3D" id="2.60.200.20">
    <property type="match status" value="1"/>
</dbReference>
<keyword evidence="2" id="KW-0227">DNA damage</keyword>
<dbReference type="Gene3D" id="3.40.50.1000">
    <property type="entry name" value="HAD superfamily/HAD-like"/>
    <property type="match status" value="1"/>
</dbReference>
<dbReference type="InterPro" id="IPR023214">
    <property type="entry name" value="HAD_sf"/>
</dbReference>
<dbReference type="PANTHER" id="PTHR12083:SF9">
    <property type="entry name" value="BIFUNCTIONAL POLYNUCLEOTIDE PHOSPHATASE_KINASE"/>
    <property type="match status" value="1"/>
</dbReference>
<evidence type="ECO:0000256" key="3">
    <source>
        <dbReference type="ARBA" id="ARBA00022801"/>
    </source>
</evidence>
<dbReference type="STRING" id="36087.A0A077ZGA0"/>
<dbReference type="GO" id="GO:0046404">
    <property type="term" value="F:ATP-dependent polydeoxyribonucleotide 5'-hydroxyl-kinase activity"/>
    <property type="evidence" value="ECO:0007669"/>
    <property type="project" value="TreeGrafter"/>
</dbReference>
<dbReference type="InterPro" id="IPR027417">
    <property type="entry name" value="P-loop_NTPase"/>
</dbReference>
<reference evidence="7" key="1">
    <citation type="submission" date="2014-01" db="EMBL/GenBank/DDBJ databases">
        <authorList>
            <person name="Aslett M."/>
        </authorList>
    </citation>
    <scope>NUCLEOTIDE SEQUENCE</scope>
</reference>
<dbReference type="CDD" id="cd22671">
    <property type="entry name" value="FHA_APTX-like"/>
    <property type="match status" value="1"/>
</dbReference>
<dbReference type="Proteomes" id="UP000030665">
    <property type="component" value="Unassembled WGS sequence"/>
</dbReference>
<dbReference type="SUPFAM" id="SSF49879">
    <property type="entry name" value="SMAD/FHA domain"/>
    <property type="match status" value="1"/>
</dbReference>
<dbReference type="SUPFAM" id="SSF52540">
    <property type="entry name" value="P-loop containing nucleoside triphosphate hydrolases"/>
    <property type="match status" value="1"/>
</dbReference>
<accession>A0A077ZGA0</accession>
<dbReference type="Pfam" id="PF17913">
    <property type="entry name" value="FHA_2"/>
    <property type="match status" value="1"/>
</dbReference>
<dbReference type="InterPro" id="IPR006551">
    <property type="entry name" value="Polynucleotide_phosphatase"/>
</dbReference>
<organism evidence="7 8">
    <name type="scientific">Trichuris trichiura</name>
    <name type="common">Whipworm</name>
    <name type="synonym">Trichocephalus trichiurus</name>
    <dbReference type="NCBI Taxonomy" id="36087"/>
    <lineage>
        <taxon>Eukaryota</taxon>
        <taxon>Metazoa</taxon>
        <taxon>Ecdysozoa</taxon>
        <taxon>Nematoda</taxon>
        <taxon>Enoplea</taxon>
        <taxon>Dorylaimia</taxon>
        <taxon>Trichinellida</taxon>
        <taxon>Trichuridae</taxon>
        <taxon>Trichuris</taxon>
    </lineage>
</organism>
<dbReference type="CDD" id="cd01625">
    <property type="entry name" value="HAD_PNP"/>
    <property type="match status" value="1"/>
</dbReference>
<keyword evidence="5" id="KW-0539">Nucleus</keyword>
<dbReference type="GO" id="GO:0006281">
    <property type="term" value="P:DNA repair"/>
    <property type="evidence" value="ECO:0007669"/>
    <property type="project" value="UniProtKB-KW"/>
</dbReference>
<evidence type="ECO:0000256" key="2">
    <source>
        <dbReference type="ARBA" id="ARBA00022763"/>
    </source>
</evidence>
<dbReference type="InterPro" id="IPR036412">
    <property type="entry name" value="HAD-like_sf"/>
</dbReference>
<evidence type="ECO:0000256" key="4">
    <source>
        <dbReference type="ARBA" id="ARBA00023204"/>
    </source>
</evidence>
<dbReference type="SUPFAM" id="SSF56784">
    <property type="entry name" value="HAD-like"/>
    <property type="match status" value="1"/>
</dbReference>
<keyword evidence="8" id="KW-1185">Reference proteome</keyword>
<feature type="domain" description="PNK FHA" evidence="6">
    <location>
        <begin position="11"/>
        <end position="68"/>
    </location>
</feature>
<dbReference type="NCBIfam" id="TIGR01662">
    <property type="entry name" value="HAD-SF-IIIA"/>
    <property type="match status" value="1"/>
</dbReference>
<dbReference type="GO" id="GO:0046403">
    <property type="term" value="F:polynucleotide 3'-phosphatase activity"/>
    <property type="evidence" value="ECO:0007669"/>
    <property type="project" value="TreeGrafter"/>
</dbReference>
<dbReference type="EMBL" id="HG806381">
    <property type="protein sequence ID" value="CDW58618.1"/>
    <property type="molecule type" value="Genomic_DNA"/>
</dbReference>
<dbReference type="InterPro" id="IPR041388">
    <property type="entry name" value="FHA_2"/>
</dbReference>
<dbReference type="InterPro" id="IPR006549">
    <property type="entry name" value="HAD-SF_hydro_IIIA"/>
</dbReference>
<sequence>MLRSLHGENRVLPIKDTIVLGRNRLTKMKHISCSRRQMEIAYDLPTDSYRVRHVGRHRSVVAGKLIAKGDVVTLKSGDVLELLPGRCKFRFEQAKRAARMQTSLDFFTSPNTDLLKNRKWVKSPGLLVFTVGDVTASNKIAAFDLDGTIINTMSGRVYPTDAADWTFANGKVVSKLRQLSKDGFNVVIFTNQKGISSGRMPEEEFQSKLERIANVLCIPFVCYTSTRDDFYRKPRLGMWERYCATENSNAQLNMEWSFFVGDAAGRRAELNRPKDHSCADRLFALNAGLRFQTPEEFFLGRPPETYKMPAFNPKALVIRSIEELLEPTGSPLITGKQEVIVLVGIPGSGKSYFFTKYLKPHGFVHVSLDILANSGRCVEYVEKSLVQGSSIAIDNTNADKKSRATYIALAKRANVDCRCFVMNVTFEHARHNNAYRRMIGTDKAHSNITDVVMNTFKARYEEPTLNEGFSSIVRANFLPDFDDQRHQQIYQMYLLEQ</sequence>
<dbReference type="OrthoDB" id="19045at2759"/>
<dbReference type="AlphaFoldDB" id="A0A077ZGA0"/>
<protein>
    <submittedName>
        <fullName evidence="7">PNK3P and AAA 33 domain containing protein</fullName>
    </submittedName>
</protein>
<dbReference type="FunFam" id="3.40.50.1000:FF:000078">
    <property type="entry name" value="Bifunctional polynucleotide phosphatase/kinase"/>
    <property type="match status" value="1"/>
</dbReference>
<dbReference type="FunFam" id="3.40.50.300:FF:000737">
    <property type="entry name" value="Bifunctional polynucleotide phosphatase/kinase"/>
    <property type="match status" value="1"/>
</dbReference>
<reference evidence="7" key="2">
    <citation type="submission" date="2014-03" db="EMBL/GenBank/DDBJ databases">
        <title>The whipworm genome and dual-species transcriptomics of an intimate host-pathogen interaction.</title>
        <authorList>
            <person name="Foth B.J."/>
            <person name="Tsai I.J."/>
            <person name="Reid A.J."/>
            <person name="Bancroft A.J."/>
            <person name="Nichol S."/>
            <person name="Tracey A."/>
            <person name="Holroyd N."/>
            <person name="Cotton J.A."/>
            <person name="Stanley E.J."/>
            <person name="Zarowiecki M."/>
            <person name="Liu J.Z."/>
            <person name="Huckvale T."/>
            <person name="Cooper P.J."/>
            <person name="Grencis R.K."/>
            <person name="Berriman M."/>
        </authorList>
    </citation>
    <scope>NUCLEOTIDE SEQUENCE [LARGE SCALE GENOMIC DNA]</scope>
</reference>
<name>A0A077ZGA0_TRITR</name>
<gene>
    <name evidence="7" type="ORF">TTRE_0000694201</name>
</gene>